<accession>A0A2K8HBQ7</accession>
<protein>
    <submittedName>
        <fullName evidence="1">Uncharacterized protein</fullName>
    </submittedName>
</protein>
<gene>
    <name evidence="1" type="ORF">P158_0014</name>
</gene>
<organism evidence="1 2">
    <name type="scientific">Bacteriophage T5-like chee158</name>
    <dbReference type="NCBI Taxonomy" id="2024327"/>
    <lineage>
        <taxon>Viruses</taxon>
        <taxon>Duplodnaviria</taxon>
        <taxon>Heunggongvirae</taxon>
        <taxon>Uroviricota</taxon>
        <taxon>Caudoviricetes</taxon>
        <taxon>Demerecviridae</taxon>
        <taxon>Markadamsvirinae</taxon>
        <taxon>Epseptimavirus</taxon>
        <taxon>Epseptimavirus saus132</taxon>
    </lineage>
</organism>
<evidence type="ECO:0000313" key="2">
    <source>
        <dbReference type="Proteomes" id="UP000241643"/>
    </source>
</evidence>
<proteinExistence type="predicted"/>
<dbReference type="Proteomes" id="UP000241643">
    <property type="component" value="Segment"/>
</dbReference>
<reference evidence="2" key="1">
    <citation type="journal article" date="2018" name="Front. Microbiol.">
        <title>Identification and Characterization of T5-Like Bacteriophages Representing Two Novel Subgroups from Food Products.</title>
        <authorList>
            <person name="Svab D."/>
            <person name="Falgenhauer L."/>
            <person name="Rohde M."/>
            <person name="Szabo J."/>
            <person name="Chakraborty T."/>
            <person name="Toth I."/>
        </authorList>
    </citation>
    <scope>NUCLEOTIDE SEQUENCE [LARGE SCALE GENOMIC DNA]</scope>
</reference>
<evidence type="ECO:0000313" key="1">
    <source>
        <dbReference type="EMBL" id="ASU02838.1"/>
    </source>
</evidence>
<name>A0A2K8HBQ7_9CAUD</name>
<dbReference type="EMBL" id="MF431739">
    <property type="protein sequence ID" value="ASU02838.1"/>
    <property type="molecule type" value="Genomic_DNA"/>
</dbReference>
<sequence length="102" mass="11685">MDIITQFTVGRCKVATLNKHTVGVSTLSENEYEQKEDMQYILFIGSDDMKLLKDLVFKLPPNIKITPRNISHLSEQLGFTWIKLDPSVKSVTKTKPKPDDYI</sequence>